<evidence type="ECO:0000313" key="13">
    <source>
        <dbReference type="Proteomes" id="UP000314982"/>
    </source>
</evidence>
<dbReference type="InterPro" id="IPR010585">
    <property type="entry name" value="DNA_repair_prot_XRCC4"/>
</dbReference>
<accession>A0A4W5NRN5</accession>
<feature type="region of interest" description="Disordered" evidence="9">
    <location>
        <begin position="65"/>
        <end position="93"/>
    </location>
</feature>
<evidence type="ECO:0000256" key="4">
    <source>
        <dbReference type="ARBA" id="ARBA00023006"/>
    </source>
</evidence>
<feature type="compositionally biased region" description="Acidic residues" evidence="9">
    <location>
        <begin position="432"/>
        <end position="444"/>
    </location>
</feature>
<feature type="compositionally biased region" description="Polar residues" evidence="9">
    <location>
        <begin position="445"/>
        <end position="457"/>
    </location>
</feature>
<comment type="subcellular location">
    <subcellularLocation>
        <location evidence="1">Nucleus</location>
    </subcellularLocation>
</comment>
<evidence type="ECO:0000256" key="5">
    <source>
        <dbReference type="ARBA" id="ARBA00023172"/>
    </source>
</evidence>
<dbReference type="GO" id="GO:0005958">
    <property type="term" value="C:DNA-dependent protein kinase-DNA ligase 4 complex"/>
    <property type="evidence" value="ECO:0007669"/>
    <property type="project" value="TreeGrafter"/>
</dbReference>
<feature type="compositionally biased region" description="Polar residues" evidence="9">
    <location>
        <begin position="416"/>
        <end position="429"/>
    </location>
</feature>
<keyword evidence="6" id="KW-0234">DNA repair</keyword>
<reference evidence="12" key="3">
    <citation type="submission" date="2025-09" db="UniProtKB">
        <authorList>
            <consortium name="Ensembl"/>
        </authorList>
    </citation>
    <scope>IDENTIFICATION</scope>
</reference>
<dbReference type="Pfam" id="PF21924">
    <property type="entry name" value="XRCC4_CC"/>
    <property type="match status" value="1"/>
</dbReference>
<dbReference type="PANTHER" id="PTHR28559:SF1">
    <property type="entry name" value="DNA REPAIR PROTEIN XRCC4"/>
    <property type="match status" value="1"/>
</dbReference>
<dbReference type="Gene3D" id="2.170.210.10">
    <property type="entry name" value="DNA double-strand break repair and VJ recombination XRCC4, N-terminal"/>
    <property type="match status" value="1"/>
</dbReference>
<feature type="region of interest" description="Disordered" evidence="9">
    <location>
        <begin position="407"/>
        <end position="457"/>
    </location>
</feature>
<evidence type="ECO:0000259" key="11">
    <source>
        <dbReference type="Pfam" id="PF21924"/>
    </source>
</evidence>
<dbReference type="SUPFAM" id="SSF50809">
    <property type="entry name" value="XRCC4, N-terminal domain"/>
    <property type="match status" value="1"/>
</dbReference>
<keyword evidence="13" id="KW-1185">Reference proteome</keyword>
<dbReference type="SUPFAM" id="SSF58022">
    <property type="entry name" value="XRCC4, C-terminal oligomerization domain"/>
    <property type="match status" value="1"/>
</dbReference>
<dbReference type="InterPro" id="IPR014751">
    <property type="entry name" value="XRCC4-like_C"/>
</dbReference>
<keyword evidence="4" id="KW-0072">Autophagy</keyword>
<organism evidence="12 13">
    <name type="scientific">Hucho hucho</name>
    <name type="common">huchen</name>
    <dbReference type="NCBI Taxonomy" id="62062"/>
    <lineage>
        <taxon>Eukaryota</taxon>
        <taxon>Metazoa</taxon>
        <taxon>Chordata</taxon>
        <taxon>Craniata</taxon>
        <taxon>Vertebrata</taxon>
        <taxon>Euteleostomi</taxon>
        <taxon>Actinopterygii</taxon>
        <taxon>Neopterygii</taxon>
        <taxon>Teleostei</taxon>
        <taxon>Protacanthopterygii</taxon>
        <taxon>Salmoniformes</taxon>
        <taxon>Salmonidae</taxon>
        <taxon>Salmoninae</taxon>
        <taxon>Hucho</taxon>
    </lineage>
</organism>
<keyword evidence="3" id="KW-0833">Ubl conjugation pathway</keyword>
<dbReference type="Gene3D" id="3.30.1460.50">
    <property type="match status" value="1"/>
</dbReference>
<dbReference type="CDD" id="cd22283">
    <property type="entry name" value="HD_XRCC4_N"/>
    <property type="match status" value="1"/>
</dbReference>
<dbReference type="GO" id="GO:0006303">
    <property type="term" value="P:double-strand break repair via nonhomologous end joining"/>
    <property type="evidence" value="ECO:0007669"/>
    <property type="project" value="TreeGrafter"/>
</dbReference>
<evidence type="ECO:0000259" key="10">
    <source>
        <dbReference type="Pfam" id="PF06632"/>
    </source>
</evidence>
<dbReference type="Ensembl" id="ENSHHUT00000056730.1">
    <property type="protein sequence ID" value="ENSHHUP00000054831.1"/>
    <property type="gene ID" value="ENSHHUG00000032871.1"/>
</dbReference>
<dbReference type="Gene3D" id="1.20.5.370">
    <property type="match status" value="1"/>
</dbReference>
<dbReference type="PANTHER" id="PTHR28559">
    <property type="entry name" value="DNA REPAIR PROTEIN XRCC4"/>
    <property type="match status" value="1"/>
</dbReference>
<evidence type="ECO:0000256" key="8">
    <source>
        <dbReference type="ARBA" id="ARBA00025728"/>
    </source>
</evidence>
<sequence length="457" mass="52377">MVVGVGDGVRGTHREMSSCFLDEETFCQCCQLFLQHSHSLCDGWSWQQVKGSEEGYLRKTTLGTGRTRCNQDQQGTSSDQHQERTFSLSFHDDDDDDDGAVCCIQEESSSVVQYEYHILYSCSYQTPVLYFRASTLEGRSLCLEEVWDSVHPNYRQRLQHRPWDTITQQEHPLLGQSFFVLHPCRTEEFMKPVLKAALEEHRCEMHVTVREVRISSESYFLRVEWRGQDLGSGFLLRLTDGQNAWRGEVSEDAVREEAEELEMQTDRYIQDLQQALTGTGPSTDYSFTLTYNPGPMANMTLAYEKVQRDISFCLGSVLLGKIPEPVEEVRALLTHGLERGTALQNHNHLLKEENHRLKQELQHINAELQRFVSGKETLESELYSRFTLVLNEKKAKIRSLQKNLTQLQETRKEGESSSPAKGTKKTTVQTREEDEYEASTDEEQSQPASIEPSQGIV</sequence>
<reference evidence="13" key="1">
    <citation type="submission" date="2018-06" db="EMBL/GenBank/DDBJ databases">
        <title>Genome assembly of Danube salmon.</title>
        <authorList>
            <person name="Macqueen D.J."/>
            <person name="Gundappa M.K."/>
        </authorList>
    </citation>
    <scope>NUCLEOTIDE SEQUENCE [LARGE SCALE GENOMIC DNA]</scope>
</reference>
<keyword evidence="7" id="KW-0539">Nucleus</keyword>
<feature type="domain" description="XRCC4 coiled-coil" evidence="11">
    <location>
        <begin position="324"/>
        <end position="400"/>
    </location>
</feature>
<dbReference type="GO" id="GO:0033152">
    <property type="term" value="P:immunoglobulin V(D)J recombination"/>
    <property type="evidence" value="ECO:0007669"/>
    <property type="project" value="TreeGrafter"/>
</dbReference>
<feature type="domain" description="XRCC4 N-terminal" evidence="10">
    <location>
        <begin position="218"/>
        <end position="319"/>
    </location>
</feature>
<dbReference type="AlphaFoldDB" id="A0A4W5NRN5"/>
<comment type="similarity">
    <text evidence="8">Belongs to the XRCC4-XLF family. XRCC4 subfamily.</text>
</comment>
<dbReference type="Pfam" id="PF03987">
    <property type="entry name" value="Autophagy_act_C"/>
    <property type="match status" value="1"/>
</dbReference>
<dbReference type="Pfam" id="PF06632">
    <property type="entry name" value="XRCC4"/>
    <property type="match status" value="1"/>
</dbReference>
<dbReference type="InterPro" id="IPR007135">
    <property type="entry name" value="Atg3/Atg10"/>
</dbReference>
<evidence type="ECO:0000256" key="2">
    <source>
        <dbReference type="ARBA" id="ARBA00022763"/>
    </source>
</evidence>
<dbReference type="GO" id="GO:0019787">
    <property type="term" value="F:ubiquitin-like protein transferase activity"/>
    <property type="evidence" value="ECO:0007669"/>
    <property type="project" value="InterPro"/>
</dbReference>
<name>A0A4W5NRN5_9TELE</name>
<proteinExistence type="inferred from homology"/>
<dbReference type="GO" id="GO:0010165">
    <property type="term" value="P:response to X-ray"/>
    <property type="evidence" value="ECO:0007669"/>
    <property type="project" value="TreeGrafter"/>
</dbReference>
<dbReference type="GeneTree" id="ENSGT00940000166544"/>
<feature type="compositionally biased region" description="Polar residues" evidence="9">
    <location>
        <begin position="70"/>
        <end position="79"/>
    </location>
</feature>
<evidence type="ECO:0000256" key="1">
    <source>
        <dbReference type="ARBA" id="ARBA00004123"/>
    </source>
</evidence>
<dbReference type="GO" id="GO:0006914">
    <property type="term" value="P:autophagy"/>
    <property type="evidence" value="ECO:0007669"/>
    <property type="project" value="UniProtKB-KW"/>
</dbReference>
<dbReference type="GO" id="GO:0032807">
    <property type="term" value="C:DNA ligase IV complex"/>
    <property type="evidence" value="ECO:0007669"/>
    <property type="project" value="TreeGrafter"/>
</dbReference>
<dbReference type="InterPro" id="IPR038051">
    <property type="entry name" value="XRCC4-like_N_sf"/>
</dbReference>
<keyword evidence="2" id="KW-0227">DNA damage</keyword>
<evidence type="ECO:0000313" key="12">
    <source>
        <dbReference type="Ensembl" id="ENSHHUP00000054831.1"/>
    </source>
</evidence>
<dbReference type="Proteomes" id="UP000314982">
    <property type="component" value="Unassembled WGS sequence"/>
</dbReference>
<dbReference type="InterPro" id="IPR053961">
    <property type="entry name" value="XRCC4_N"/>
</dbReference>
<dbReference type="InterPro" id="IPR053962">
    <property type="entry name" value="XRCC4_CC"/>
</dbReference>
<dbReference type="InterPro" id="IPR009089">
    <property type="entry name" value="XRCC4_N_sf"/>
</dbReference>
<evidence type="ECO:0000256" key="9">
    <source>
        <dbReference type="SAM" id="MobiDB-lite"/>
    </source>
</evidence>
<dbReference type="STRING" id="62062.ENSHHUP00000054831"/>
<evidence type="ECO:0000256" key="6">
    <source>
        <dbReference type="ARBA" id="ARBA00023204"/>
    </source>
</evidence>
<dbReference type="GO" id="GO:0003677">
    <property type="term" value="F:DNA binding"/>
    <property type="evidence" value="ECO:0007669"/>
    <property type="project" value="InterPro"/>
</dbReference>
<evidence type="ECO:0000256" key="7">
    <source>
        <dbReference type="ARBA" id="ARBA00023242"/>
    </source>
</evidence>
<protein>
    <submittedName>
        <fullName evidence="12">X-ray repair complementing defective repair in Chinese hamster cells 4</fullName>
    </submittedName>
</protein>
<keyword evidence="5" id="KW-0233">DNA recombination</keyword>
<reference evidence="12" key="2">
    <citation type="submission" date="2025-08" db="UniProtKB">
        <authorList>
            <consortium name="Ensembl"/>
        </authorList>
    </citation>
    <scope>IDENTIFICATION</scope>
</reference>
<evidence type="ECO:0000256" key="3">
    <source>
        <dbReference type="ARBA" id="ARBA00022786"/>
    </source>
</evidence>